<keyword evidence="10" id="KW-1185">Reference proteome</keyword>
<keyword evidence="2" id="KW-0731">Sigma factor</keyword>
<dbReference type="RefSeq" id="WP_344147095.1">
    <property type="nucleotide sequence ID" value="NZ_BAAAQR010000001.1"/>
</dbReference>
<reference evidence="9 10" key="1">
    <citation type="journal article" date="2019" name="Int. J. Syst. Evol. Microbiol.">
        <title>The Global Catalogue of Microorganisms (GCM) 10K type strain sequencing project: providing services to taxonomists for standard genome sequencing and annotation.</title>
        <authorList>
            <consortium name="The Broad Institute Genomics Platform"/>
            <consortium name="The Broad Institute Genome Sequencing Center for Infectious Disease"/>
            <person name="Wu L."/>
            <person name="Ma J."/>
        </authorList>
    </citation>
    <scope>NUCLEOTIDE SEQUENCE [LARGE SCALE GENOMIC DNA]</scope>
    <source>
        <strain evidence="9 10">JCM 16022</strain>
    </source>
</reference>
<keyword evidence="4" id="KW-0804">Transcription</keyword>
<dbReference type="EMBL" id="BAAAQR010000001">
    <property type="protein sequence ID" value="GAA2137759.1"/>
    <property type="molecule type" value="Genomic_DNA"/>
</dbReference>
<keyword evidence="3" id="KW-0238">DNA-binding</keyword>
<dbReference type="InterPro" id="IPR000943">
    <property type="entry name" value="RNA_pol_sigma70"/>
</dbReference>
<dbReference type="CDD" id="cd06171">
    <property type="entry name" value="Sigma70_r4"/>
    <property type="match status" value="1"/>
</dbReference>
<feature type="region of interest" description="Disordered" evidence="5">
    <location>
        <begin position="1"/>
        <end position="29"/>
    </location>
</feature>
<organism evidence="9 10">
    <name type="scientific">Nocardioides koreensis</name>
    <dbReference type="NCBI Taxonomy" id="433651"/>
    <lineage>
        <taxon>Bacteria</taxon>
        <taxon>Bacillati</taxon>
        <taxon>Actinomycetota</taxon>
        <taxon>Actinomycetes</taxon>
        <taxon>Propionibacteriales</taxon>
        <taxon>Nocardioidaceae</taxon>
        <taxon>Nocardioides</taxon>
    </lineage>
</organism>
<evidence type="ECO:0000259" key="6">
    <source>
        <dbReference type="Pfam" id="PF04539"/>
    </source>
</evidence>
<feature type="domain" description="RNA polymerase sigma-70 region 4" evidence="8">
    <location>
        <begin position="217"/>
        <end position="266"/>
    </location>
</feature>
<feature type="domain" description="RNA polymerase sigma-70 region 3" evidence="6">
    <location>
        <begin position="137"/>
        <end position="176"/>
    </location>
</feature>
<dbReference type="SUPFAM" id="SSF88659">
    <property type="entry name" value="Sigma3 and sigma4 domains of RNA polymerase sigma factors"/>
    <property type="match status" value="2"/>
</dbReference>
<dbReference type="SUPFAM" id="SSF88946">
    <property type="entry name" value="Sigma2 domain of RNA polymerase sigma factors"/>
    <property type="match status" value="1"/>
</dbReference>
<evidence type="ECO:0000259" key="8">
    <source>
        <dbReference type="Pfam" id="PF04545"/>
    </source>
</evidence>
<feature type="compositionally biased region" description="Low complexity" evidence="5">
    <location>
        <begin position="1"/>
        <end position="21"/>
    </location>
</feature>
<dbReference type="PANTHER" id="PTHR30385">
    <property type="entry name" value="SIGMA FACTOR F FLAGELLAR"/>
    <property type="match status" value="1"/>
</dbReference>
<accession>A0ABN2Z720</accession>
<dbReference type="Proteomes" id="UP001501771">
    <property type="component" value="Unassembled WGS sequence"/>
</dbReference>
<evidence type="ECO:0000313" key="9">
    <source>
        <dbReference type="EMBL" id="GAA2137759.1"/>
    </source>
</evidence>
<evidence type="ECO:0000256" key="4">
    <source>
        <dbReference type="ARBA" id="ARBA00023163"/>
    </source>
</evidence>
<dbReference type="NCBIfam" id="TIGR02937">
    <property type="entry name" value="sigma70-ECF"/>
    <property type="match status" value="1"/>
</dbReference>
<dbReference type="InterPro" id="IPR014284">
    <property type="entry name" value="RNA_pol_sigma-70_dom"/>
</dbReference>
<comment type="caution">
    <text evidence="9">The sequence shown here is derived from an EMBL/GenBank/DDBJ whole genome shotgun (WGS) entry which is preliminary data.</text>
</comment>
<dbReference type="InterPro" id="IPR007624">
    <property type="entry name" value="RNA_pol_sigma70_r3"/>
</dbReference>
<dbReference type="InterPro" id="IPR013325">
    <property type="entry name" value="RNA_pol_sigma_r2"/>
</dbReference>
<dbReference type="Pfam" id="PF04539">
    <property type="entry name" value="Sigma70_r3"/>
    <property type="match status" value="1"/>
</dbReference>
<dbReference type="PRINTS" id="PR00046">
    <property type="entry name" value="SIGMA70FCT"/>
</dbReference>
<evidence type="ECO:0000256" key="3">
    <source>
        <dbReference type="ARBA" id="ARBA00023125"/>
    </source>
</evidence>
<keyword evidence="1" id="KW-0805">Transcription regulation</keyword>
<dbReference type="Pfam" id="PF04545">
    <property type="entry name" value="Sigma70_r4"/>
    <property type="match status" value="1"/>
</dbReference>
<feature type="domain" description="RNA polymerase sigma-70 region 2" evidence="7">
    <location>
        <begin position="56"/>
        <end position="125"/>
    </location>
</feature>
<proteinExistence type="predicted"/>
<dbReference type="Pfam" id="PF04542">
    <property type="entry name" value="Sigma70_r2"/>
    <property type="match status" value="1"/>
</dbReference>
<protein>
    <submittedName>
        <fullName evidence="9">SigB/SigF/SigG family RNA polymerase sigma factor</fullName>
    </submittedName>
</protein>
<gene>
    <name evidence="9" type="ORF">GCM10009844_05140</name>
</gene>
<dbReference type="PANTHER" id="PTHR30385:SF4">
    <property type="entry name" value="RNA POLYMERASE SIGMA-E FACTOR"/>
    <property type="match status" value="1"/>
</dbReference>
<evidence type="ECO:0000256" key="1">
    <source>
        <dbReference type="ARBA" id="ARBA00023015"/>
    </source>
</evidence>
<evidence type="ECO:0000256" key="2">
    <source>
        <dbReference type="ARBA" id="ARBA00023082"/>
    </source>
</evidence>
<dbReference type="InterPro" id="IPR036388">
    <property type="entry name" value="WH-like_DNA-bd_sf"/>
</dbReference>
<evidence type="ECO:0000313" key="10">
    <source>
        <dbReference type="Proteomes" id="UP001501771"/>
    </source>
</evidence>
<name>A0ABN2Z720_9ACTN</name>
<dbReference type="InterPro" id="IPR007630">
    <property type="entry name" value="RNA_pol_sigma70_r4"/>
</dbReference>
<sequence>MTDVTSPKAPLSLAPQPSSPAGNARTRRRAETCRLLEEAARSGSTAERSALLDRVIELNLAVAREVAQRYRRRGIPDEDLVQVANLALVKAAQGFDPGLGADFLSYAVPTIRGEIRRYFRDYGWTVRPPRSIQEAQTKIAAARSELYHELGRSPRPSDIAAHTGLEVEVVQEALAADGCFAPASLDASTDGLDPAERLGEEDAGFVGAEARATLSGVLDDLTPRERRMLELRFFGDCTQAEIGAEIGVTQMQVSRLLNRLLARLRERLEDEHGAA</sequence>
<dbReference type="InterPro" id="IPR007627">
    <property type="entry name" value="RNA_pol_sigma70_r2"/>
</dbReference>
<evidence type="ECO:0000259" key="7">
    <source>
        <dbReference type="Pfam" id="PF04542"/>
    </source>
</evidence>
<dbReference type="Gene3D" id="1.20.120.1810">
    <property type="match status" value="1"/>
</dbReference>
<dbReference type="InterPro" id="IPR013324">
    <property type="entry name" value="RNA_pol_sigma_r3/r4-like"/>
</dbReference>
<dbReference type="Gene3D" id="1.10.10.10">
    <property type="entry name" value="Winged helix-like DNA-binding domain superfamily/Winged helix DNA-binding domain"/>
    <property type="match status" value="2"/>
</dbReference>
<evidence type="ECO:0000256" key="5">
    <source>
        <dbReference type="SAM" id="MobiDB-lite"/>
    </source>
</evidence>